<proteinExistence type="predicted"/>
<dbReference type="PANTHER" id="PTHR43130:SF15">
    <property type="entry name" value="THIJ_PFPI FAMILY PROTEIN (AFU_ORTHOLOGUE AFUA_5G14240)"/>
    <property type="match status" value="1"/>
</dbReference>
<dbReference type="PANTHER" id="PTHR43130">
    <property type="entry name" value="ARAC-FAMILY TRANSCRIPTIONAL REGULATOR"/>
    <property type="match status" value="1"/>
</dbReference>
<dbReference type="SUPFAM" id="SSF52317">
    <property type="entry name" value="Class I glutamine amidotransferase-like"/>
    <property type="match status" value="1"/>
</dbReference>
<feature type="domain" description="DJ-1/PfpI" evidence="1">
    <location>
        <begin position="2"/>
        <end position="165"/>
    </location>
</feature>
<dbReference type="GO" id="GO:0016829">
    <property type="term" value="F:lyase activity"/>
    <property type="evidence" value="ECO:0007669"/>
    <property type="project" value="UniProtKB-KW"/>
</dbReference>
<dbReference type="CDD" id="cd03139">
    <property type="entry name" value="GATase1_PfpI_2"/>
    <property type="match status" value="1"/>
</dbReference>
<keyword evidence="3" id="KW-1185">Reference proteome</keyword>
<evidence type="ECO:0000313" key="2">
    <source>
        <dbReference type="EMBL" id="MDI2089886.1"/>
    </source>
</evidence>
<dbReference type="InterPro" id="IPR002818">
    <property type="entry name" value="DJ-1/PfpI"/>
</dbReference>
<dbReference type="Pfam" id="PF01965">
    <property type="entry name" value="DJ-1_PfpI"/>
    <property type="match status" value="1"/>
</dbReference>
<dbReference type="RefSeq" id="WP_281447053.1">
    <property type="nucleotide sequence ID" value="NZ_JASBAO010000001.1"/>
</dbReference>
<sequence length="196" mass="22028">MDIYIFLFNNFQTLDVFGPIEVFGSIGCINLHYCSLSGGTIYSCHQVPIMTKELPSTFPKEFVFFIPGGPGTRSLVHEKDVINQLEKIIQKASYCLTVCTGSAVLAKTGLLNHKFATSNKMAWSWVISTNDQVDWQSDARWCVDDRFYTSSGISAGIDMALRFVADRYDLEIANTIAQKMEYVWNDCSSNDPFAKD</sequence>
<name>A0ABT6PYE4_9PROT</name>
<evidence type="ECO:0000259" key="1">
    <source>
        <dbReference type="Pfam" id="PF01965"/>
    </source>
</evidence>
<dbReference type="Gene3D" id="3.40.50.880">
    <property type="match status" value="1"/>
</dbReference>
<comment type="caution">
    <text evidence="2">The sequence shown here is derived from an EMBL/GenBank/DDBJ whole genome shotgun (WGS) entry which is preliminary data.</text>
</comment>
<protein>
    <submittedName>
        <fullName evidence="2">DJ-1/PfpI family protein</fullName>
        <ecNumber evidence="2">4.2.1.-</ecNumber>
    </submittedName>
</protein>
<organism evidence="2 3">
    <name type="scientific">Commensalibacter oyaizuii</name>
    <dbReference type="NCBI Taxonomy" id="3043873"/>
    <lineage>
        <taxon>Bacteria</taxon>
        <taxon>Pseudomonadati</taxon>
        <taxon>Pseudomonadota</taxon>
        <taxon>Alphaproteobacteria</taxon>
        <taxon>Acetobacterales</taxon>
        <taxon>Acetobacteraceae</taxon>
    </lineage>
</organism>
<dbReference type="Proteomes" id="UP001431634">
    <property type="component" value="Unassembled WGS sequence"/>
</dbReference>
<dbReference type="EC" id="4.2.1.-" evidence="2"/>
<gene>
    <name evidence="2" type="ORF">QJV27_00590</name>
</gene>
<reference evidence="2" key="1">
    <citation type="submission" date="2023-05" db="EMBL/GenBank/DDBJ databases">
        <title>Whole genome sequence of Commensalibacter sp.</title>
        <authorList>
            <person name="Charoenyingcharoen P."/>
            <person name="Yukphan P."/>
        </authorList>
    </citation>
    <scope>NUCLEOTIDE SEQUENCE</scope>
    <source>
        <strain evidence="2">TBRC 16381</strain>
    </source>
</reference>
<accession>A0ABT6PYE4</accession>
<dbReference type="EMBL" id="JASBAO010000001">
    <property type="protein sequence ID" value="MDI2089886.1"/>
    <property type="molecule type" value="Genomic_DNA"/>
</dbReference>
<dbReference type="InterPro" id="IPR052158">
    <property type="entry name" value="INH-QAR"/>
</dbReference>
<keyword evidence="2" id="KW-0456">Lyase</keyword>
<evidence type="ECO:0000313" key="3">
    <source>
        <dbReference type="Proteomes" id="UP001431634"/>
    </source>
</evidence>
<dbReference type="InterPro" id="IPR029062">
    <property type="entry name" value="Class_I_gatase-like"/>
</dbReference>